<dbReference type="OMA" id="FGHETIN"/>
<dbReference type="RefSeq" id="XP_013333815.1">
    <property type="nucleotide sequence ID" value="XM_013478361.1"/>
</dbReference>
<reference evidence="2" key="2">
    <citation type="submission" date="2013-10" db="EMBL/GenBank/DDBJ databases">
        <authorList>
            <person name="Aslett M."/>
        </authorList>
    </citation>
    <scope>NUCLEOTIDE SEQUENCE [LARGE SCALE GENOMIC DNA]</scope>
    <source>
        <strain evidence="2">Weybridge</strain>
    </source>
</reference>
<feature type="compositionally biased region" description="Low complexity" evidence="1">
    <location>
        <begin position="282"/>
        <end position="291"/>
    </location>
</feature>
<evidence type="ECO:0000256" key="1">
    <source>
        <dbReference type="SAM" id="MobiDB-lite"/>
    </source>
</evidence>
<dbReference type="GeneID" id="25334668"/>
<gene>
    <name evidence="2" type="ORF">EMWEY_00006820</name>
</gene>
<dbReference type="EMBL" id="HG719230">
    <property type="protein sequence ID" value="CDJ57165.1"/>
    <property type="molecule type" value="Genomic_DNA"/>
</dbReference>
<protein>
    <submittedName>
        <fullName evidence="2">Uncharacterized protein</fullName>
    </submittedName>
</protein>
<sequence length="421" mass="44240">MDPVDMEAWEASQRRVVRTRWLPTPSGVFFQGRKLAASLALHIHQASPVAAPASLAAVASAAARRQSLRGSFGQETVNAVAHRLLSLEAHSLTPWLPSFVTLLHQPFALQRQLAEHLAAAAEPLLLQQQEQQPAAVEWLVQQTLRDADPGLLGWAQPALLPPRLLLQICGGLLGAGSYELSMEMARRFFSSIKEYLKRAAAVRSSSSENNSGSSSCTMLLPLRDVAFFYSALKHSGIREPETVRLLLLQLQEDLLRVAGDSKATTAVAATAAAGHKDDGSTEADAAAATEAATTTAAEAERLLAVAEGGAADLCAVLDAAAFGCRTPAAAAAAAAATTTEALEAAENEVAAEFGAMFELAWRMLLPLTPRLAPPCGLLLFNAVAAGGPQAVLTSPAYLESVEAFLSSHSDLDPEALGTISI</sequence>
<keyword evidence="3" id="KW-1185">Reference proteome</keyword>
<evidence type="ECO:0000313" key="2">
    <source>
        <dbReference type="EMBL" id="CDJ57165.1"/>
    </source>
</evidence>
<feature type="region of interest" description="Disordered" evidence="1">
    <location>
        <begin position="272"/>
        <end position="291"/>
    </location>
</feature>
<proteinExistence type="predicted"/>
<reference evidence="2" key="1">
    <citation type="submission" date="2013-10" db="EMBL/GenBank/DDBJ databases">
        <title>Genomic analysis of the causative agents of coccidiosis in chickens.</title>
        <authorList>
            <person name="Reid A.J."/>
            <person name="Blake D."/>
            <person name="Billington K."/>
            <person name="Browne H."/>
            <person name="Dunn M."/>
            <person name="Hung S."/>
            <person name="Kawahara F."/>
            <person name="Miranda-Saavedra D."/>
            <person name="Mourier T."/>
            <person name="Nagra H."/>
            <person name="Otto T.D."/>
            <person name="Rawlings N."/>
            <person name="Sanchez A."/>
            <person name="Sanders M."/>
            <person name="Subramaniam C."/>
            <person name="Tay Y."/>
            <person name="Dear P."/>
            <person name="Doerig C."/>
            <person name="Gruber A."/>
            <person name="Parkinson J."/>
            <person name="Shirley M."/>
            <person name="Wan K.L."/>
            <person name="Berriman M."/>
            <person name="Tomley F."/>
            <person name="Pain A."/>
        </authorList>
    </citation>
    <scope>NUCLEOTIDE SEQUENCE [LARGE SCALE GENOMIC DNA]</scope>
    <source>
        <strain evidence="2">Weybridge</strain>
    </source>
</reference>
<dbReference type="AlphaFoldDB" id="U6M672"/>
<name>U6M672_EIMMA</name>
<dbReference type="VEuPathDB" id="ToxoDB:EMWEY_00006820"/>
<dbReference type="Proteomes" id="UP000030763">
    <property type="component" value="Unassembled WGS sequence"/>
</dbReference>
<evidence type="ECO:0000313" key="3">
    <source>
        <dbReference type="Proteomes" id="UP000030763"/>
    </source>
</evidence>
<dbReference type="OrthoDB" id="348304at2759"/>
<organism evidence="2 3">
    <name type="scientific">Eimeria maxima</name>
    <name type="common">Coccidian parasite</name>
    <dbReference type="NCBI Taxonomy" id="5804"/>
    <lineage>
        <taxon>Eukaryota</taxon>
        <taxon>Sar</taxon>
        <taxon>Alveolata</taxon>
        <taxon>Apicomplexa</taxon>
        <taxon>Conoidasida</taxon>
        <taxon>Coccidia</taxon>
        <taxon>Eucoccidiorida</taxon>
        <taxon>Eimeriorina</taxon>
        <taxon>Eimeriidae</taxon>
        <taxon>Eimeria</taxon>
    </lineage>
</organism>
<accession>U6M672</accession>